<evidence type="ECO:0000313" key="16">
    <source>
        <dbReference type="EMBL" id="KAE8124769.1"/>
    </source>
</evidence>
<dbReference type="EMBL" id="CM017328">
    <property type="protein sequence ID" value="KAE8124769.1"/>
    <property type="molecule type" value="Genomic_DNA"/>
</dbReference>
<dbReference type="CDD" id="cd14066">
    <property type="entry name" value="STKc_IRAK"/>
    <property type="match status" value="1"/>
</dbReference>
<dbReference type="AlphaFoldDB" id="A0A5N6RSX4"/>
<keyword evidence="7 12" id="KW-0547">Nucleotide-binding</keyword>
<evidence type="ECO:0000256" key="9">
    <source>
        <dbReference type="ARBA" id="ARBA00022989"/>
    </source>
</evidence>
<feature type="signal peptide" evidence="14">
    <location>
        <begin position="1"/>
        <end position="20"/>
    </location>
</feature>
<name>A0A5N6RSX4_9ROSI</name>
<dbReference type="InterPro" id="IPR050994">
    <property type="entry name" value="At_inactive_RLKs"/>
</dbReference>
<dbReference type="PANTHER" id="PTHR48010:SF76">
    <property type="entry name" value="INACTIVE RECEPTOR KINASE RLK902-RELATED"/>
    <property type="match status" value="1"/>
</dbReference>
<dbReference type="InterPro" id="IPR032675">
    <property type="entry name" value="LRR_dom_sf"/>
</dbReference>
<keyword evidence="9 13" id="KW-1133">Transmembrane helix</keyword>
<evidence type="ECO:0000313" key="17">
    <source>
        <dbReference type="Proteomes" id="UP000327013"/>
    </source>
</evidence>
<dbReference type="PROSITE" id="PS00107">
    <property type="entry name" value="PROTEIN_KINASE_ATP"/>
    <property type="match status" value="1"/>
</dbReference>
<dbReference type="FunFam" id="3.30.200.20:FF:000307">
    <property type="entry name" value="pollen receptor-like kinase 1"/>
    <property type="match status" value="1"/>
</dbReference>
<evidence type="ECO:0000256" key="10">
    <source>
        <dbReference type="ARBA" id="ARBA00023136"/>
    </source>
</evidence>
<dbReference type="Gene3D" id="1.10.510.10">
    <property type="entry name" value="Transferase(Phosphotransferase) domain 1"/>
    <property type="match status" value="1"/>
</dbReference>
<dbReference type="InterPro" id="IPR017441">
    <property type="entry name" value="Protein_kinase_ATP_BS"/>
</dbReference>
<evidence type="ECO:0000256" key="5">
    <source>
        <dbReference type="ARBA" id="ARBA00022729"/>
    </source>
</evidence>
<dbReference type="SUPFAM" id="SSF52058">
    <property type="entry name" value="L domain-like"/>
    <property type="match status" value="1"/>
</dbReference>
<evidence type="ECO:0000256" key="14">
    <source>
        <dbReference type="SAM" id="SignalP"/>
    </source>
</evidence>
<evidence type="ECO:0000256" key="4">
    <source>
        <dbReference type="ARBA" id="ARBA00022692"/>
    </source>
</evidence>
<proteinExistence type="predicted"/>
<dbReference type="InterPro" id="IPR000719">
    <property type="entry name" value="Prot_kinase_dom"/>
</dbReference>
<comment type="subcellular location">
    <subcellularLocation>
        <location evidence="1">Membrane</location>
    </subcellularLocation>
</comment>
<evidence type="ECO:0000256" key="1">
    <source>
        <dbReference type="ARBA" id="ARBA00004370"/>
    </source>
</evidence>
<dbReference type="Gene3D" id="3.30.200.20">
    <property type="entry name" value="Phosphorylase Kinase, domain 1"/>
    <property type="match status" value="1"/>
</dbReference>
<dbReference type="PROSITE" id="PS50011">
    <property type="entry name" value="PROTEIN_KINASE_DOM"/>
    <property type="match status" value="1"/>
</dbReference>
<feature type="transmembrane region" description="Helical" evidence="13">
    <location>
        <begin position="249"/>
        <end position="272"/>
    </location>
</feature>
<dbReference type="FunFam" id="1.10.510.10:FF:000585">
    <property type="entry name" value="Probable inactive receptor kinase At1g48480"/>
    <property type="match status" value="1"/>
</dbReference>
<protein>
    <recommendedName>
        <fullName evidence="15">Protein kinase domain-containing protein</fullName>
    </recommendedName>
</protein>
<dbReference type="PANTHER" id="PTHR48010">
    <property type="entry name" value="OS05G0588300 PROTEIN"/>
    <property type="match status" value="1"/>
</dbReference>
<dbReference type="OrthoDB" id="652551at2759"/>
<reference evidence="16 17" key="1">
    <citation type="submission" date="2019-06" db="EMBL/GenBank/DDBJ databases">
        <title>A chromosomal-level reference genome of Carpinus fangiana (Coryloideae, Betulaceae).</title>
        <authorList>
            <person name="Yang X."/>
            <person name="Wang Z."/>
            <person name="Zhang L."/>
            <person name="Hao G."/>
            <person name="Liu J."/>
            <person name="Yang Y."/>
        </authorList>
    </citation>
    <scope>NUCLEOTIDE SEQUENCE [LARGE SCALE GENOMIC DNA]</scope>
    <source>
        <strain evidence="16">Cfa_2016G</strain>
        <tissue evidence="16">Leaf</tissue>
    </source>
</reference>
<evidence type="ECO:0000256" key="12">
    <source>
        <dbReference type="PROSITE-ProRule" id="PRU10141"/>
    </source>
</evidence>
<keyword evidence="2" id="KW-0597">Phosphoprotein</keyword>
<dbReference type="Pfam" id="PF00069">
    <property type="entry name" value="Pkinase"/>
    <property type="match status" value="1"/>
</dbReference>
<keyword evidence="17" id="KW-1185">Reference proteome</keyword>
<dbReference type="GO" id="GO:0016020">
    <property type="term" value="C:membrane"/>
    <property type="evidence" value="ECO:0007669"/>
    <property type="project" value="UniProtKB-SubCell"/>
</dbReference>
<evidence type="ECO:0000256" key="7">
    <source>
        <dbReference type="ARBA" id="ARBA00022741"/>
    </source>
</evidence>
<evidence type="ECO:0000256" key="8">
    <source>
        <dbReference type="ARBA" id="ARBA00022840"/>
    </source>
</evidence>
<feature type="domain" description="Protein kinase" evidence="15">
    <location>
        <begin position="360"/>
        <end position="629"/>
    </location>
</feature>
<keyword evidence="6" id="KW-0677">Repeat</keyword>
<organism evidence="16 17">
    <name type="scientific">Carpinus fangiana</name>
    <dbReference type="NCBI Taxonomy" id="176857"/>
    <lineage>
        <taxon>Eukaryota</taxon>
        <taxon>Viridiplantae</taxon>
        <taxon>Streptophyta</taxon>
        <taxon>Embryophyta</taxon>
        <taxon>Tracheophyta</taxon>
        <taxon>Spermatophyta</taxon>
        <taxon>Magnoliopsida</taxon>
        <taxon>eudicotyledons</taxon>
        <taxon>Gunneridae</taxon>
        <taxon>Pentapetalae</taxon>
        <taxon>rosids</taxon>
        <taxon>fabids</taxon>
        <taxon>Fagales</taxon>
        <taxon>Betulaceae</taxon>
        <taxon>Carpinus</taxon>
    </lineage>
</organism>
<sequence length="654" mass="70712">MRPRLLPILLFALLAVLPLAKPDLGSDRSALLALRLAVGGRTLLWNVTESSPCSWAGVLCEDNRVTVLRLPGVALSGELPTGIFGNLTRLRTLSMRLNALTGQLPSDLASCVNLRNLYLQGNFFSGEIPDFLFTLRDLVRLNLASNNFSGGIPLGLNNLTRLKTLFVENNQLTGSIPPTLDIPKLEQFNVSNNLLNGSVPEKLQSFKQDSFLGNSLCGLPFEACSSPQNVSLPGENNANGGKKKLPGGAIAGIVIGSVLAFLLILVILIVVCRKKSRSKKTSAVDIATVKHAEVEIPGEKPVGEVENGGYGNGYSVAAAAVAAMTGNAKPAEANANGAGVKKLVFFGNAARVFDLEDLLRASAEVLGKGTFGTAYKAVLEMGTVVAVKRLKDVTISDKEFKEKIEAVGTMDHENLVPLRAYYYSRDEKLLVYDYMAMGSLSALLHGNKGAGRTPLNWEIRSTIALGAARGIQYLHSQGPAVSHGNIKSSNILLTKSYDARVSDFGLAHLVGPSSTPNRVAGYRAPEVTDPRKVSQKADVYSFGVLLLELLTGKAPTHALLNEEGVDLPRWVQSIVREEWTSEVFDLELLRYQNVEEEMVQLLQLAVDCAAQYPDKRPSMAEVTRRIEELRGSSLREVQIPQPDLINDSDDISSR</sequence>
<keyword evidence="5 14" id="KW-0732">Signal</keyword>
<evidence type="ECO:0000256" key="2">
    <source>
        <dbReference type="ARBA" id="ARBA00022553"/>
    </source>
</evidence>
<dbReference type="Pfam" id="PF00560">
    <property type="entry name" value="LRR_1"/>
    <property type="match status" value="3"/>
</dbReference>
<dbReference type="Gene3D" id="3.80.10.10">
    <property type="entry name" value="Ribonuclease Inhibitor"/>
    <property type="match status" value="2"/>
</dbReference>
<dbReference type="InterPro" id="IPR011009">
    <property type="entry name" value="Kinase-like_dom_sf"/>
</dbReference>
<evidence type="ECO:0000256" key="11">
    <source>
        <dbReference type="ARBA" id="ARBA00023170"/>
    </source>
</evidence>
<keyword evidence="8 12" id="KW-0067">ATP-binding</keyword>
<dbReference type="GO" id="GO:0005524">
    <property type="term" value="F:ATP binding"/>
    <property type="evidence" value="ECO:0007669"/>
    <property type="project" value="UniProtKB-UniRule"/>
</dbReference>
<dbReference type="InterPro" id="IPR013210">
    <property type="entry name" value="LRR_N_plant-typ"/>
</dbReference>
<keyword evidence="11" id="KW-0675">Receptor</keyword>
<evidence type="ECO:0000256" key="13">
    <source>
        <dbReference type="SAM" id="Phobius"/>
    </source>
</evidence>
<feature type="chain" id="PRO_5024408914" description="Protein kinase domain-containing protein" evidence="14">
    <location>
        <begin position="21"/>
        <end position="654"/>
    </location>
</feature>
<evidence type="ECO:0000256" key="6">
    <source>
        <dbReference type="ARBA" id="ARBA00022737"/>
    </source>
</evidence>
<dbReference type="InterPro" id="IPR001611">
    <property type="entry name" value="Leu-rich_rpt"/>
</dbReference>
<dbReference type="Proteomes" id="UP000327013">
    <property type="component" value="Chromosome 8"/>
</dbReference>
<keyword evidence="4 13" id="KW-0812">Transmembrane</keyword>
<evidence type="ECO:0000256" key="3">
    <source>
        <dbReference type="ARBA" id="ARBA00022614"/>
    </source>
</evidence>
<dbReference type="GO" id="GO:0004672">
    <property type="term" value="F:protein kinase activity"/>
    <property type="evidence" value="ECO:0007669"/>
    <property type="project" value="InterPro"/>
</dbReference>
<dbReference type="Pfam" id="PF08263">
    <property type="entry name" value="LRRNT_2"/>
    <property type="match status" value="1"/>
</dbReference>
<dbReference type="FunFam" id="3.80.10.10:FF:000234">
    <property type="entry name" value="Probable inactive receptor kinase RLK902"/>
    <property type="match status" value="1"/>
</dbReference>
<gene>
    <name evidence="16" type="ORF">FH972_019625</name>
</gene>
<evidence type="ECO:0000259" key="15">
    <source>
        <dbReference type="PROSITE" id="PS50011"/>
    </source>
</evidence>
<keyword evidence="10 13" id="KW-0472">Membrane</keyword>
<keyword evidence="3" id="KW-0433">Leucine-rich repeat</keyword>
<dbReference type="SUPFAM" id="SSF56112">
    <property type="entry name" value="Protein kinase-like (PK-like)"/>
    <property type="match status" value="1"/>
</dbReference>
<accession>A0A5N6RSX4</accession>
<feature type="binding site" evidence="12">
    <location>
        <position position="388"/>
    </location>
    <ligand>
        <name>ATP</name>
        <dbReference type="ChEBI" id="CHEBI:30616"/>
    </ligand>
</feature>